<reference evidence="3 4" key="1">
    <citation type="submission" date="2018-04" db="EMBL/GenBank/DDBJ databases">
        <title>Genomic Encyclopedia of Type Strains, Phase IV (KMG-IV): sequencing the most valuable type-strain genomes for metagenomic binning, comparative biology and taxonomic classification.</title>
        <authorList>
            <person name="Goeker M."/>
        </authorList>
    </citation>
    <scope>NUCLEOTIDE SEQUENCE [LARGE SCALE GENOMIC DNA]</scope>
    <source>
        <strain evidence="3 4">DSM 104150</strain>
    </source>
</reference>
<feature type="chain" id="PRO_5016375202" description="Alginate export protein" evidence="2">
    <location>
        <begin position="24"/>
        <end position="670"/>
    </location>
</feature>
<name>A0A318EAM0_9GAMM</name>
<protein>
    <recommendedName>
        <fullName evidence="5">Alginate export protein</fullName>
    </recommendedName>
</protein>
<evidence type="ECO:0000256" key="2">
    <source>
        <dbReference type="SAM" id="SignalP"/>
    </source>
</evidence>
<dbReference type="OrthoDB" id="244259at2"/>
<dbReference type="Proteomes" id="UP000248330">
    <property type="component" value="Unassembled WGS sequence"/>
</dbReference>
<dbReference type="RefSeq" id="WP_110264550.1">
    <property type="nucleotide sequence ID" value="NZ_CAWNXA010000003.1"/>
</dbReference>
<keyword evidence="2" id="KW-0732">Signal</keyword>
<keyword evidence="4" id="KW-1185">Reference proteome</keyword>
<evidence type="ECO:0008006" key="5">
    <source>
        <dbReference type="Google" id="ProtNLM"/>
    </source>
</evidence>
<feature type="compositionally biased region" description="Basic and acidic residues" evidence="1">
    <location>
        <begin position="24"/>
        <end position="38"/>
    </location>
</feature>
<feature type="region of interest" description="Disordered" evidence="1">
    <location>
        <begin position="22"/>
        <end position="142"/>
    </location>
</feature>
<dbReference type="AlphaFoldDB" id="A0A318EAM0"/>
<feature type="compositionally biased region" description="Pro residues" evidence="1">
    <location>
        <begin position="49"/>
        <end position="59"/>
    </location>
</feature>
<gene>
    <name evidence="3" type="ORF">C8D93_103201</name>
</gene>
<accession>A0A318EAM0</accession>
<dbReference type="EMBL" id="QICN01000003">
    <property type="protein sequence ID" value="PXV69627.1"/>
    <property type="molecule type" value="Genomic_DNA"/>
</dbReference>
<evidence type="ECO:0000256" key="1">
    <source>
        <dbReference type="SAM" id="MobiDB-lite"/>
    </source>
</evidence>
<organism evidence="3 4">
    <name type="scientific">Sinimarinibacterium flocculans</name>
    <dbReference type="NCBI Taxonomy" id="985250"/>
    <lineage>
        <taxon>Bacteria</taxon>
        <taxon>Pseudomonadati</taxon>
        <taxon>Pseudomonadota</taxon>
        <taxon>Gammaproteobacteria</taxon>
        <taxon>Nevskiales</taxon>
        <taxon>Nevskiaceae</taxon>
        <taxon>Sinimarinibacterium</taxon>
    </lineage>
</organism>
<feature type="compositionally biased region" description="Basic and acidic residues" evidence="1">
    <location>
        <begin position="106"/>
        <end position="116"/>
    </location>
</feature>
<proteinExistence type="predicted"/>
<evidence type="ECO:0000313" key="3">
    <source>
        <dbReference type="EMBL" id="PXV69627.1"/>
    </source>
</evidence>
<sequence length="670" mass="74386">MVSKRLSICAVLLLSLCAVGAQAQEERRRPGDRAERDTQLPADVLPQPTATPRPAPLPAPSIGVDRRRPGEAPARAEAPAPAKPVPAAATQPAVQGRRRPGQPDYTRPDASGERAEPGAPARGQRVPFSPNRASGLKPVAKPGADAEFRKEVVPDRWQLTRALGVTDYPWYDPYNQNTLKADRPVIGKDWFFNATVISDTVVEPRRLPTPVAPQGENRPGAPGLIGDGDQLILQQNLGVGLVLYKGNTTFMPPDWEFRFTPVFNVNRVTAEQNRALFIDPTKGDTRDDQHIGVQDLFIDKHLWDWTKRYDFDSLRVGIQPFNADFRGFLFRDEQLGIRLFGNRNNNIYLYNVAWFRRVEKDTNSGLNDLGKPLRKDDVFVTNFYWQDFPVLGMVSEAVLLYNRNREGDEGLYFNNNGFIERPASLGIEKPRNYDAYYAGLNGEGHFGRLNFTGSAYLLFGDQDRGVFVDRATDIRAFLLATEVGFDFDWRRLRFTALYASGDDDPYDDVENGFDAVFENALFAGADTSFWVRQNVPLIGGGGVALSGRNGILNTLRSSKEEGQSNFTNPGTVILGVGADFDLTPQFRISTNVNQIAFATTEVIEAARQQANVGNNIGTDLSVATIWRPFFTQNVVFRASGAVLLPGDGYKALFGDDELPYSVLLNLTLTW</sequence>
<feature type="signal peptide" evidence="2">
    <location>
        <begin position="1"/>
        <end position="23"/>
    </location>
</feature>
<comment type="caution">
    <text evidence="3">The sequence shown here is derived from an EMBL/GenBank/DDBJ whole genome shotgun (WGS) entry which is preliminary data.</text>
</comment>
<feature type="compositionally biased region" description="Low complexity" evidence="1">
    <location>
        <begin position="71"/>
        <end position="93"/>
    </location>
</feature>
<evidence type="ECO:0000313" key="4">
    <source>
        <dbReference type="Proteomes" id="UP000248330"/>
    </source>
</evidence>